<evidence type="ECO:0000313" key="2">
    <source>
        <dbReference type="Proteomes" id="UP000229631"/>
    </source>
</evidence>
<proteinExistence type="predicted"/>
<protein>
    <submittedName>
        <fullName evidence="1">Uncharacterized protein</fullName>
    </submittedName>
</protein>
<dbReference type="AlphaFoldDB" id="A0A2M7BB42"/>
<name>A0A2M7BB42_9BACT</name>
<gene>
    <name evidence="1" type="ORF">COS54_03200</name>
</gene>
<evidence type="ECO:0000313" key="1">
    <source>
        <dbReference type="EMBL" id="PIV00333.1"/>
    </source>
</evidence>
<comment type="caution">
    <text evidence="1">The sequence shown here is derived from an EMBL/GenBank/DDBJ whole genome shotgun (WGS) entry which is preliminary data.</text>
</comment>
<accession>A0A2M7BB42</accession>
<organism evidence="1 2">
    <name type="scientific">Candidatus Shapirobacteria bacterium CG03_land_8_20_14_0_80_39_12</name>
    <dbReference type="NCBI Taxonomy" id="1974879"/>
    <lineage>
        <taxon>Bacteria</taxon>
        <taxon>Candidatus Shapironibacteriota</taxon>
    </lineage>
</organism>
<dbReference type="EMBL" id="PEVC01000056">
    <property type="protein sequence ID" value="PIV00333.1"/>
    <property type="molecule type" value="Genomic_DNA"/>
</dbReference>
<dbReference type="Proteomes" id="UP000229631">
    <property type="component" value="Unassembled WGS sequence"/>
</dbReference>
<sequence>MVERLANGKPVILEKTAEEIKEDFVSGLTAILEDKELVEKWYNLLHLTADKLGKTTLIFSGGEVVAMISRREKNEEILVAFKKVTGPIKKIIFRVE</sequence>
<reference evidence="2" key="1">
    <citation type="submission" date="2017-09" db="EMBL/GenBank/DDBJ databases">
        <title>Depth-based differentiation of microbial function through sediment-hosted aquifers and enrichment of novel symbionts in the deep terrestrial subsurface.</title>
        <authorList>
            <person name="Probst A.J."/>
            <person name="Ladd B."/>
            <person name="Jarett J.K."/>
            <person name="Geller-Mcgrath D.E."/>
            <person name="Sieber C.M.K."/>
            <person name="Emerson J.B."/>
            <person name="Anantharaman K."/>
            <person name="Thomas B.C."/>
            <person name="Malmstrom R."/>
            <person name="Stieglmeier M."/>
            <person name="Klingl A."/>
            <person name="Woyke T."/>
            <person name="Ryan C.M."/>
            <person name="Banfield J.F."/>
        </authorList>
    </citation>
    <scope>NUCLEOTIDE SEQUENCE [LARGE SCALE GENOMIC DNA]</scope>
</reference>